<feature type="transmembrane region" description="Helical" evidence="7">
    <location>
        <begin position="32"/>
        <end position="55"/>
    </location>
</feature>
<organism evidence="9 10">
    <name type="scientific">Tortispora caseinolytica NRRL Y-17796</name>
    <dbReference type="NCBI Taxonomy" id="767744"/>
    <lineage>
        <taxon>Eukaryota</taxon>
        <taxon>Fungi</taxon>
        <taxon>Dikarya</taxon>
        <taxon>Ascomycota</taxon>
        <taxon>Saccharomycotina</taxon>
        <taxon>Trigonopsidomycetes</taxon>
        <taxon>Trigonopsidales</taxon>
        <taxon>Trigonopsidaceae</taxon>
        <taxon>Tortispora</taxon>
    </lineage>
</organism>
<dbReference type="InterPro" id="IPR003020">
    <property type="entry name" value="HCO3_transpt_euk"/>
</dbReference>
<feature type="transmembrane region" description="Helical" evidence="7">
    <location>
        <begin position="118"/>
        <end position="140"/>
    </location>
</feature>
<dbReference type="PANTHER" id="PTHR11453">
    <property type="entry name" value="ANION EXCHANGE PROTEIN"/>
    <property type="match status" value="1"/>
</dbReference>
<dbReference type="GO" id="GO:0005774">
    <property type="term" value="C:vacuolar membrane"/>
    <property type="evidence" value="ECO:0007669"/>
    <property type="project" value="UniProtKB-SubCell"/>
</dbReference>
<evidence type="ECO:0000256" key="7">
    <source>
        <dbReference type="SAM" id="Phobius"/>
    </source>
</evidence>
<feature type="transmembrane region" description="Helical" evidence="7">
    <location>
        <begin position="179"/>
        <end position="199"/>
    </location>
</feature>
<dbReference type="OrthoDB" id="1735926at2759"/>
<feature type="domain" description="Bicarbonate transporter-like transmembrane" evidence="8">
    <location>
        <begin position="5"/>
        <end position="174"/>
    </location>
</feature>
<dbReference type="PANTHER" id="PTHR11453:SF82">
    <property type="entry name" value="BORON TRANSPORTER 1"/>
    <property type="match status" value="1"/>
</dbReference>
<comment type="subcellular location">
    <subcellularLocation>
        <location evidence="1">Vacuole membrane</location>
        <topology evidence="1">Multi-pass membrane protein</topology>
    </subcellularLocation>
</comment>
<dbReference type="GO" id="GO:0005886">
    <property type="term" value="C:plasma membrane"/>
    <property type="evidence" value="ECO:0007669"/>
    <property type="project" value="TreeGrafter"/>
</dbReference>
<evidence type="ECO:0000256" key="1">
    <source>
        <dbReference type="ARBA" id="ARBA00004128"/>
    </source>
</evidence>
<feature type="domain" description="Bicarbonate transporter-like transmembrane" evidence="8">
    <location>
        <begin position="203"/>
        <end position="518"/>
    </location>
</feature>
<dbReference type="Pfam" id="PF00955">
    <property type="entry name" value="HCO3_cotransp"/>
    <property type="match status" value="2"/>
</dbReference>
<feature type="transmembrane region" description="Helical" evidence="7">
    <location>
        <begin position="281"/>
        <end position="300"/>
    </location>
</feature>
<dbReference type="GO" id="GO:0080139">
    <property type="term" value="F:borate efflux transmembrane transporter activity"/>
    <property type="evidence" value="ECO:0007669"/>
    <property type="project" value="TreeGrafter"/>
</dbReference>
<dbReference type="GO" id="GO:0005452">
    <property type="term" value="F:solute:inorganic anion antiporter activity"/>
    <property type="evidence" value="ECO:0007669"/>
    <property type="project" value="InterPro"/>
</dbReference>
<dbReference type="AlphaFoldDB" id="A0A1E4TCU7"/>
<keyword evidence="4 7" id="KW-0812">Transmembrane</keyword>
<comment type="similarity">
    <text evidence="2">Belongs to the anion exchanger (TC 2.A.31) family.</text>
</comment>
<evidence type="ECO:0000313" key="10">
    <source>
        <dbReference type="Proteomes" id="UP000095023"/>
    </source>
</evidence>
<feature type="transmembrane region" description="Helical" evidence="7">
    <location>
        <begin position="67"/>
        <end position="98"/>
    </location>
</feature>
<dbReference type="GO" id="GO:0050801">
    <property type="term" value="P:monoatomic ion homeostasis"/>
    <property type="evidence" value="ECO:0007669"/>
    <property type="project" value="TreeGrafter"/>
</dbReference>
<feature type="transmembrane region" description="Helical" evidence="7">
    <location>
        <begin position="320"/>
        <end position="341"/>
    </location>
</feature>
<proteinExistence type="inferred from homology"/>
<sequence>MDWTIFKGMKNDIRLRLPYYRSDWTDAWNYRVIPATVYIFFTNLLPALAFSFDLYERTQHSFGVNEILLSTALSAVIFSLFSGQPLTIIGVTGPISVFNYTIYRIVEPMGVPYYPFTAWVYLWSMLMHFLIAMFNCVYALKYITRFSCDVFGIYNAILYIQKGAEVISHVFSYQQNQHVLGFSGVVLALMTGGFGYLGFLIGEKSPLFNNPVRQFLADYSTPMVVIFFTGFAHIGLFRQFKIPTLPKTRAFYPTLYPENEDVWGTEYHRIVWFVKFWEIKVGYVFLAIPFAILLTILFYFDHNVSSLMAQDSVFRLKKPGGFHWDFFLLGVVTGICGILGLPAPNGLIPQAPLHTERLAIIKLRPKEPEVDKMTPHEAYISGVVEQRVSNLGQGLLTLGCMAGPLLTVIGLVPQPVIAGLFWVMGLRTFTVNGVVHKMYVLLTDPHMVEFEDELTQLPRKVLAAFVAWELFSFGATFAMTSTIAAVGFPILLVGFAALAAFVLPRIFSKEHIEILDEPTADEFTMASALILDARDLEPRD</sequence>
<dbReference type="InterPro" id="IPR011531">
    <property type="entry name" value="HCO3_transpt-like_TM_dom"/>
</dbReference>
<dbReference type="EMBL" id="KV453843">
    <property type="protein sequence ID" value="ODV89590.1"/>
    <property type="molecule type" value="Genomic_DNA"/>
</dbReference>
<evidence type="ECO:0000256" key="5">
    <source>
        <dbReference type="ARBA" id="ARBA00022989"/>
    </source>
</evidence>
<evidence type="ECO:0000256" key="3">
    <source>
        <dbReference type="ARBA" id="ARBA00022554"/>
    </source>
</evidence>
<reference evidence="10" key="1">
    <citation type="submission" date="2016-02" db="EMBL/GenBank/DDBJ databases">
        <title>Comparative genomics of biotechnologically important yeasts.</title>
        <authorList>
            <consortium name="DOE Joint Genome Institute"/>
            <person name="Riley R."/>
            <person name="Haridas S."/>
            <person name="Wolfe K.H."/>
            <person name="Lopes M.R."/>
            <person name="Hittinger C.T."/>
            <person name="Goker M."/>
            <person name="Salamov A."/>
            <person name="Wisecaver J."/>
            <person name="Long T.M."/>
            <person name="Aerts A.L."/>
            <person name="Barry K."/>
            <person name="Choi C."/>
            <person name="Clum A."/>
            <person name="Coughlan A.Y."/>
            <person name="Deshpande S."/>
            <person name="Douglass A.P."/>
            <person name="Hanson S.J."/>
            <person name="Klenk H.-P."/>
            <person name="Labutti K."/>
            <person name="Lapidus A."/>
            <person name="Lindquist E."/>
            <person name="Lipzen A."/>
            <person name="Meier-Kolthoff J.P."/>
            <person name="Ohm R.A."/>
            <person name="Otillar R.P."/>
            <person name="Pangilinan J."/>
            <person name="Peng Y."/>
            <person name="Rokas A."/>
            <person name="Rosa C.A."/>
            <person name="Scheuner C."/>
            <person name="Sibirny A.A."/>
            <person name="Slot J.C."/>
            <person name="Stielow J.B."/>
            <person name="Sun H."/>
            <person name="Kurtzman C.P."/>
            <person name="Blackwell M."/>
            <person name="Jeffries T.W."/>
            <person name="Grigoriev I.V."/>
        </authorList>
    </citation>
    <scope>NUCLEOTIDE SEQUENCE [LARGE SCALE GENOMIC DNA]</scope>
    <source>
        <strain evidence="10">NRRL Y-17796</strain>
    </source>
</reference>
<evidence type="ECO:0000256" key="6">
    <source>
        <dbReference type="ARBA" id="ARBA00023136"/>
    </source>
</evidence>
<keyword evidence="6 7" id="KW-0472">Membrane</keyword>
<feature type="transmembrane region" description="Helical" evidence="7">
    <location>
        <begin position="395"/>
        <end position="413"/>
    </location>
</feature>
<dbReference type="GO" id="GO:0006820">
    <property type="term" value="P:monoatomic anion transport"/>
    <property type="evidence" value="ECO:0007669"/>
    <property type="project" value="InterPro"/>
</dbReference>
<dbReference type="Proteomes" id="UP000095023">
    <property type="component" value="Unassembled WGS sequence"/>
</dbReference>
<evidence type="ECO:0000313" key="9">
    <source>
        <dbReference type="EMBL" id="ODV89590.1"/>
    </source>
</evidence>
<dbReference type="FunFam" id="1.10.287.570:FF:000003">
    <property type="entry name" value="Anion exchange family protein"/>
    <property type="match status" value="1"/>
</dbReference>
<keyword evidence="10" id="KW-1185">Reference proteome</keyword>
<dbReference type="Gene3D" id="1.10.287.570">
    <property type="entry name" value="Helical hairpin bin"/>
    <property type="match status" value="1"/>
</dbReference>
<dbReference type="GO" id="GO:0000324">
    <property type="term" value="C:fungal-type vacuole"/>
    <property type="evidence" value="ECO:0007669"/>
    <property type="project" value="TreeGrafter"/>
</dbReference>
<accession>A0A1E4TCU7</accession>
<keyword evidence="5 7" id="KW-1133">Transmembrane helix</keyword>
<gene>
    <name evidence="9" type="ORF">CANCADRAFT_27888</name>
</gene>
<protein>
    <recommendedName>
        <fullName evidence="8">Bicarbonate transporter-like transmembrane domain-containing protein</fullName>
    </recommendedName>
</protein>
<name>A0A1E4TCU7_9ASCO</name>
<evidence type="ECO:0000256" key="2">
    <source>
        <dbReference type="ARBA" id="ARBA00010993"/>
    </source>
</evidence>
<evidence type="ECO:0000259" key="8">
    <source>
        <dbReference type="Pfam" id="PF00955"/>
    </source>
</evidence>
<feature type="transmembrane region" description="Helical" evidence="7">
    <location>
        <begin position="219"/>
        <end position="237"/>
    </location>
</feature>
<feature type="transmembrane region" description="Helical" evidence="7">
    <location>
        <begin position="485"/>
        <end position="503"/>
    </location>
</feature>
<evidence type="ECO:0000256" key="4">
    <source>
        <dbReference type="ARBA" id="ARBA00022692"/>
    </source>
</evidence>
<keyword evidence="3" id="KW-0926">Vacuole</keyword>